<sequence>MSDEGEGQDLRDTVKQLEATVAALETRLASLEAREVSRPGPTPAVSPVPIAAPAVAAPEQRDLEAHVGTYWLSRLGIVALIIGIAYLITYHFGELGVLARVGAGYLLSAGLGAFGLWLARRHQLFGRIVFGGGLALAYFVTYALHFIPAVRVIDSEVLALVLLAGFVVAIVTIAHRMQSETVAGIALFLGLHTGMLSDITAFTLLSTTLLAAGALFFLVRNRWVIVPMSSLVAVYSTHVVWAVRTGHMAPGAPEHDRLVLSLGFLTLYFLLFSVALLVRPRDLPVRASLAFTLLNWVGLTSLGAYEVSQEQDSGLFTFLLVVALAHGAGAAVSRLQRAPAALTHAYLALTAVTLALAMPARYDDVALVAAWTVTGLVAGLAARGVEAPVLRGVGVLILYVALGACEWETPGRLTLLAGLVVAFVLVERGGTLRVAGLPQPEARTLFTAICAVGAGLSLVALVGARMPEGLVTLGWVIAAFLLFGVGFAVHERWYRLAALAVLGLALGRLVLVDVAKLPPDQRVLTFILLGVMLLLVSYTYTRLRDRRG</sequence>
<dbReference type="Pfam" id="PF10101">
    <property type="entry name" value="DUF2339"/>
    <property type="match status" value="2"/>
</dbReference>
<dbReference type="InterPro" id="IPR019286">
    <property type="entry name" value="DUF2339_TM"/>
</dbReference>
<name>A0A7Y4JNW3_9BACT</name>
<feature type="transmembrane region" description="Helical" evidence="2">
    <location>
        <begin position="523"/>
        <end position="541"/>
    </location>
</feature>
<dbReference type="EMBL" id="JABFJW010000024">
    <property type="protein sequence ID" value="NOK08436.1"/>
    <property type="molecule type" value="Genomic_DNA"/>
</dbReference>
<feature type="transmembrane region" description="Helical" evidence="2">
    <location>
        <begin position="365"/>
        <end position="382"/>
    </location>
</feature>
<keyword evidence="2" id="KW-0472">Membrane</keyword>
<feature type="transmembrane region" description="Helical" evidence="2">
    <location>
        <begin position="470"/>
        <end position="489"/>
    </location>
</feature>
<feature type="transmembrane region" description="Helical" evidence="2">
    <location>
        <begin position="71"/>
        <end position="90"/>
    </location>
</feature>
<keyword evidence="2" id="KW-1133">Transmembrane helix</keyword>
<proteinExistence type="predicted"/>
<evidence type="ECO:0000256" key="1">
    <source>
        <dbReference type="SAM" id="Coils"/>
    </source>
</evidence>
<feature type="transmembrane region" description="Helical" evidence="2">
    <location>
        <begin position="389"/>
        <end position="407"/>
    </location>
</feature>
<accession>A0A7Y4JNW3</accession>
<gene>
    <name evidence="3" type="ORF">HNS30_05210</name>
</gene>
<feature type="transmembrane region" description="Helical" evidence="2">
    <location>
        <begin position="496"/>
        <end position="517"/>
    </location>
</feature>
<feature type="transmembrane region" description="Helical" evidence="2">
    <location>
        <begin position="258"/>
        <end position="278"/>
    </location>
</feature>
<feature type="coiled-coil region" evidence="1">
    <location>
        <begin position="7"/>
        <end position="34"/>
    </location>
</feature>
<evidence type="ECO:0000313" key="4">
    <source>
        <dbReference type="Proteomes" id="UP000528460"/>
    </source>
</evidence>
<dbReference type="AlphaFoldDB" id="A0A7Y4JNW3"/>
<dbReference type="RefSeq" id="WP_171412689.1">
    <property type="nucleotide sequence ID" value="NZ_JABFJW010000024.1"/>
</dbReference>
<evidence type="ECO:0000256" key="2">
    <source>
        <dbReference type="SAM" id="Phobius"/>
    </source>
</evidence>
<keyword evidence="2" id="KW-0812">Transmembrane</keyword>
<protein>
    <submittedName>
        <fullName evidence="3">DUF2339 domain-containing protein</fullName>
    </submittedName>
</protein>
<feature type="transmembrane region" description="Helical" evidence="2">
    <location>
        <begin position="124"/>
        <end position="145"/>
    </location>
</feature>
<feature type="transmembrane region" description="Helical" evidence="2">
    <location>
        <begin position="340"/>
        <end position="359"/>
    </location>
</feature>
<dbReference type="PANTHER" id="PTHR38434:SF1">
    <property type="entry name" value="BLL2549 PROTEIN"/>
    <property type="match status" value="1"/>
</dbReference>
<feature type="transmembrane region" description="Helical" evidence="2">
    <location>
        <begin position="290"/>
        <end position="308"/>
    </location>
</feature>
<evidence type="ECO:0000313" key="3">
    <source>
        <dbReference type="EMBL" id="NOK08436.1"/>
    </source>
</evidence>
<organism evidence="3 4">
    <name type="scientific">Corallococcus exercitus</name>
    <dbReference type="NCBI Taxonomy" id="2316736"/>
    <lineage>
        <taxon>Bacteria</taxon>
        <taxon>Pseudomonadati</taxon>
        <taxon>Myxococcota</taxon>
        <taxon>Myxococcia</taxon>
        <taxon>Myxococcales</taxon>
        <taxon>Cystobacterineae</taxon>
        <taxon>Myxococcaceae</taxon>
        <taxon>Corallococcus</taxon>
    </lineage>
</organism>
<keyword evidence="1" id="KW-0175">Coiled coil</keyword>
<feature type="transmembrane region" description="Helical" evidence="2">
    <location>
        <begin position="157"/>
        <end position="175"/>
    </location>
</feature>
<feature type="transmembrane region" description="Helical" evidence="2">
    <location>
        <begin position="97"/>
        <end position="118"/>
    </location>
</feature>
<comment type="caution">
    <text evidence="3">The sequence shown here is derived from an EMBL/GenBank/DDBJ whole genome shotgun (WGS) entry which is preliminary data.</text>
</comment>
<feature type="transmembrane region" description="Helical" evidence="2">
    <location>
        <begin position="224"/>
        <end position="243"/>
    </location>
</feature>
<feature type="transmembrane region" description="Helical" evidence="2">
    <location>
        <begin position="314"/>
        <end position="333"/>
    </location>
</feature>
<dbReference type="PANTHER" id="PTHR38434">
    <property type="entry name" value="BLL2549 PROTEIN"/>
    <property type="match status" value="1"/>
</dbReference>
<feature type="transmembrane region" description="Helical" evidence="2">
    <location>
        <begin position="444"/>
        <end position="464"/>
    </location>
</feature>
<feature type="transmembrane region" description="Helical" evidence="2">
    <location>
        <begin position="195"/>
        <end position="217"/>
    </location>
</feature>
<feature type="transmembrane region" description="Helical" evidence="2">
    <location>
        <begin position="413"/>
        <end position="432"/>
    </location>
</feature>
<dbReference type="Proteomes" id="UP000528460">
    <property type="component" value="Unassembled WGS sequence"/>
</dbReference>
<reference evidence="3 4" key="1">
    <citation type="submission" date="2020-05" db="EMBL/GenBank/DDBJ databases">
        <authorList>
            <person name="Whitworth D."/>
        </authorList>
    </citation>
    <scope>NUCLEOTIDE SEQUENCE [LARGE SCALE GENOMIC DNA]</scope>
    <source>
        <strain evidence="3 4">CA046A</strain>
    </source>
</reference>